<dbReference type="GO" id="GO:0046983">
    <property type="term" value="F:protein dimerization activity"/>
    <property type="evidence" value="ECO:0007669"/>
    <property type="project" value="InterPro"/>
</dbReference>
<evidence type="ECO:0000313" key="2">
    <source>
        <dbReference type="Ensembl" id="ENSPCLP00000014935.1"/>
    </source>
</evidence>
<dbReference type="PANTHER" id="PTHR12308">
    <property type="entry name" value="ANOCTAMIN"/>
    <property type="match status" value="1"/>
</dbReference>
<name>A0A669Q572_PHACC</name>
<reference evidence="2" key="1">
    <citation type="submission" date="2025-08" db="UniProtKB">
        <authorList>
            <consortium name="Ensembl"/>
        </authorList>
    </citation>
    <scope>IDENTIFICATION</scope>
</reference>
<sequence length="261" mass="29627">GGLASPCTFRFSIHVFPFQIINNYLDGTQGEAMGSMSGLHFRDSNRKVDYVLVYHYRKRLTQHKSGAGSLGPIHRAASMAIVSNGETKKGCLNLQPDSGQHIPQEAQVIELDPLDTLEEEKRLQREEYECNLAAAGLEIEKDIENKSQGLNFVRIHATWQVLSREAELLKIKMPTKKMYEIKEEEGIVKKLSEIWCKLFEPLQPHVPQEDTKMKNLSYPFSREKIYLGNSKMKHKTCSGQTNRFLQVLHAGSCSLLAKIHS</sequence>
<dbReference type="Ensembl" id="ENSPCLT00000019700.1">
    <property type="protein sequence ID" value="ENSPCLP00000014935.1"/>
    <property type="gene ID" value="ENSPCLG00000012201.1"/>
</dbReference>
<evidence type="ECO:0000313" key="3">
    <source>
        <dbReference type="Proteomes" id="UP000472261"/>
    </source>
</evidence>
<evidence type="ECO:0000259" key="1">
    <source>
        <dbReference type="Pfam" id="PF16178"/>
    </source>
</evidence>
<dbReference type="GO" id="GO:0005229">
    <property type="term" value="F:intracellularly calcium-gated chloride channel activity"/>
    <property type="evidence" value="ECO:0007669"/>
    <property type="project" value="TreeGrafter"/>
</dbReference>
<dbReference type="Proteomes" id="UP000472261">
    <property type="component" value="Unplaced"/>
</dbReference>
<organism evidence="2 3">
    <name type="scientific">Phasianus colchicus</name>
    <name type="common">Common pheasant</name>
    <dbReference type="NCBI Taxonomy" id="9054"/>
    <lineage>
        <taxon>Eukaryota</taxon>
        <taxon>Metazoa</taxon>
        <taxon>Chordata</taxon>
        <taxon>Craniata</taxon>
        <taxon>Vertebrata</taxon>
        <taxon>Euteleostomi</taxon>
        <taxon>Archelosauria</taxon>
        <taxon>Archosauria</taxon>
        <taxon>Dinosauria</taxon>
        <taxon>Saurischia</taxon>
        <taxon>Theropoda</taxon>
        <taxon>Coelurosauria</taxon>
        <taxon>Aves</taxon>
        <taxon>Neognathae</taxon>
        <taxon>Galloanserae</taxon>
        <taxon>Galliformes</taxon>
        <taxon>Phasianidae</taxon>
        <taxon>Phasianinae</taxon>
        <taxon>Phasianus</taxon>
    </lineage>
</organism>
<protein>
    <recommendedName>
        <fullName evidence="1">Anoctamin dimerisation domain-containing protein</fullName>
    </recommendedName>
</protein>
<dbReference type="InterPro" id="IPR007632">
    <property type="entry name" value="Anoctamin"/>
</dbReference>
<feature type="domain" description="Anoctamin dimerisation" evidence="1">
    <location>
        <begin position="41"/>
        <end position="236"/>
    </location>
</feature>
<dbReference type="AlphaFoldDB" id="A0A669Q572"/>
<dbReference type="GO" id="GO:0005886">
    <property type="term" value="C:plasma membrane"/>
    <property type="evidence" value="ECO:0007669"/>
    <property type="project" value="TreeGrafter"/>
</dbReference>
<accession>A0A669Q572</accession>
<dbReference type="Pfam" id="PF16178">
    <property type="entry name" value="Anoct_dimer"/>
    <property type="match status" value="1"/>
</dbReference>
<dbReference type="PANTHER" id="PTHR12308:SF20">
    <property type="entry name" value="ANOCTAMIN-2"/>
    <property type="match status" value="1"/>
</dbReference>
<reference evidence="2" key="2">
    <citation type="submission" date="2025-09" db="UniProtKB">
        <authorList>
            <consortium name="Ensembl"/>
        </authorList>
    </citation>
    <scope>IDENTIFICATION</scope>
</reference>
<keyword evidence="3" id="KW-1185">Reference proteome</keyword>
<dbReference type="InterPro" id="IPR032394">
    <property type="entry name" value="Anoct_dimer"/>
</dbReference>
<proteinExistence type="predicted"/>